<dbReference type="Gene3D" id="2.170.130.10">
    <property type="entry name" value="TonB-dependent receptor, plug domain"/>
    <property type="match status" value="1"/>
</dbReference>
<feature type="signal peptide" evidence="3">
    <location>
        <begin position="1"/>
        <end position="33"/>
    </location>
</feature>
<dbReference type="NCBIfam" id="TIGR04056">
    <property type="entry name" value="OMP_RagA_SusC"/>
    <property type="match status" value="1"/>
</dbReference>
<accession>A0A7X0J1Q9</accession>
<dbReference type="InterPro" id="IPR039426">
    <property type="entry name" value="TonB-dep_rcpt-like"/>
</dbReference>
<dbReference type="NCBIfam" id="TIGR04057">
    <property type="entry name" value="SusC_RagA_signa"/>
    <property type="match status" value="1"/>
</dbReference>
<dbReference type="InterPro" id="IPR000531">
    <property type="entry name" value="Beta-barrel_TonB"/>
</dbReference>
<dbReference type="RefSeq" id="WP_221450854.1">
    <property type="nucleotide sequence ID" value="NZ_JACHCC010000002.1"/>
</dbReference>
<dbReference type="Proteomes" id="UP000521017">
    <property type="component" value="Unassembled WGS sequence"/>
</dbReference>
<sequence length="1060" mass="114317">MQKVFTQIGKPKLTLLKFSLVMFSLLISMAGLAQQRPVIGKVVGEDNKPIGGATVLVKGTHLTSTTDQTGKFSLNVPADKDILIISYVGFQTQEVPLINGNGSVLVILRDQNAALNEVVVTGYSSQRKKDITGSVAVVNMAALKSIPSGSAIQALQGQASGVNVISSGAPGSASNVFIRGVSSFGNTQPLILVDGIQSDLNNVSASDIESVQVLKDAGAAAIYGVRGSNGVIVVTTKKGKSGEPVIAYDAYVGVQLPLPGNPFNLMNSQNFANVTKIANPNTVLFSGGLPDYLYAGPGVSGTGMTGSAAVDPSKYVFDAANPANDYLIQKVNQSGTDWFHEAFKPALMTNHNLTASGGTDKSQYLFSMGYLNQQGTLIDTYVKRYSTRLNTQFNLGKNFRIGENLYGFYKQSPDFGNNVDGGTIANIYRMMPIIPVYDIAGNYGGTYAGPELGTVQNIVAIQNRTVNNTSNTWDVVGNAFAELDFLKHFTVRTSFGGTIDNQYKTTFTFNPYNDRIGRTSANSYTEGALYNSTLMWTNTVNYRNVFGKHSLKVLAGTESVKNEGRGVGGGASNFFSTDPNYLVLGNGASNISNYSNAYINTLFSLFARADYAYDDKYLFGLTVRRDGSSLFGSDKKYGTFPSASIGWRISNESFMKNIKWVTDLKLRGSYGILGSQNNVNPNNAYTLYGSSASNSYYDFTGTGSSSQQGFYRANEGNANTGWEQDIISNIGVDATFMNALDFSVEYYKKSIKGLLFPQPIPATAGDAAPPTVNIGDIQNSGVDLSLTYRKTINSDLKFSVGANITTYKNIVKNIPNPGYFDTGSSIVGNLVRNEVGHPVSSFYGYKVIGLFQSSQDVASSPAQTDAAPGRFKYMDVNGDGKITTDDRTFLGSPNPDFTYGLNLGLTYKAFDLSMVFYGSQGNKVLNEVRYMTDFMGTFIGNKSNNLLNAWTPQNTNTSVPIVESANTFSTSGVANSYLVEDGSFLKLKSFIIGYTVKPPVLKRFGMSKVRLYVQATNLFTITKYTGLDPEVGGSSANFGIDYGNYPNNQRSFIFGLNVSF</sequence>
<organism evidence="6 7">
    <name type="scientific">Pedobacter cryoconitis</name>
    <dbReference type="NCBI Taxonomy" id="188932"/>
    <lineage>
        <taxon>Bacteria</taxon>
        <taxon>Pseudomonadati</taxon>
        <taxon>Bacteroidota</taxon>
        <taxon>Sphingobacteriia</taxon>
        <taxon>Sphingobacteriales</taxon>
        <taxon>Sphingobacteriaceae</taxon>
        <taxon>Pedobacter</taxon>
    </lineage>
</organism>
<feature type="domain" description="TonB-dependent receptor-like beta-barrel" evidence="4">
    <location>
        <begin position="460"/>
        <end position="1018"/>
    </location>
</feature>
<dbReference type="Gene3D" id="2.60.40.1120">
    <property type="entry name" value="Carboxypeptidase-like, regulatory domain"/>
    <property type="match status" value="1"/>
</dbReference>
<evidence type="ECO:0000256" key="1">
    <source>
        <dbReference type="PROSITE-ProRule" id="PRU01360"/>
    </source>
</evidence>
<comment type="subcellular location">
    <subcellularLocation>
        <location evidence="1">Cell outer membrane</location>
        <topology evidence="1">Multi-pass membrane protein</topology>
    </subcellularLocation>
</comment>
<comment type="caution">
    <text evidence="6">The sequence shown here is derived from an EMBL/GenBank/DDBJ whole genome shotgun (WGS) entry which is preliminary data.</text>
</comment>
<dbReference type="InterPro" id="IPR012910">
    <property type="entry name" value="Plug_dom"/>
</dbReference>
<keyword evidence="1 2" id="KW-0472">Membrane</keyword>
<dbReference type="PROSITE" id="PS52016">
    <property type="entry name" value="TONB_DEPENDENT_REC_3"/>
    <property type="match status" value="1"/>
</dbReference>
<evidence type="ECO:0000256" key="2">
    <source>
        <dbReference type="RuleBase" id="RU003357"/>
    </source>
</evidence>
<reference evidence="6 7" key="1">
    <citation type="submission" date="2020-08" db="EMBL/GenBank/DDBJ databases">
        <title>Genomic Encyclopedia of Type Strains, Phase IV (KMG-V): Genome sequencing to study the core and pangenomes of soil and plant-associated prokaryotes.</title>
        <authorList>
            <person name="Whitman W."/>
        </authorList>
    </citation>
    <scope>NUCLEOTIDE SEQUENCE [LARGE SCALE GENOMIC DNA]</scope>
    <source>
        <strain evidence="6 7">M2T3</strain>
    </source>
</reference>
<dbReference type="Pfam" id="PF00593">
    <property type="entry name" value="TonB_dep_Rec_b-barrel"/>
    <property type="match status" value="1"/>
</dbReference>
<comment type="similarity">
    <text evidence="1 2">Belongs to the TonB-dependent receptor family.</text>
</comment>
<keyword evidence="1" id="KW-0813">Transport</keyword>
<feature type="domain" description="TonB-dependent receptor plug" evidence="5">
    <location>
        <begin position="128"/>
        <end position="231"/>
    </location>
</feature>
<keyword evidence="1" id="KW-1134">Transmembrane beta strand</keyword>
<dbReference type="Pfam" id="PF07715">
    <property type="entry name" value="Plug"/>
    <property type="match status" value="1"/>
</dbReference>
<keyword evidence="3" id="KW-0732">Signal</keyword>
<keyword evidence="2" id="KW-0798">TonB box</keyword>
<gene>
    <name evidence="6" type="ORF">HDF25_000984</name>
</gene>
<name>A0A7X0J1Q9_9SPHI</name>
<protein>
    <submittedName>
        <fullName evidence="6">TonB-linked SusC/RagA family outer membrane protein</fullName>
    </submittedName>
</protein>
<dbReference type="SUPFAM" id="SSF56935">
    <property type="entry name" value="Porins"/>
    <property type="match status" value="1"/>
</dbReference>
<dbReference type="InterPro" id="IPR023996">
    <property type="entry name" value="TonB-dep_OMP_SusC/RagA"/>
</dbReference>
<dbReference type="AlphaFoldDB" id="A0A7X0J1Q9"/>
<feature type="chain" id="PRO_5031039181" evidence="3">
    <location>
        <begin position="34"/>
        <end position="1060"/>
    </location>
</feature>
<proteinExistence type="inferred from homology"/>
<keyword evidence="1" id="KW-0812">Transmembrane</keyword>
<dbReference type="GO" id="GO:0009279">
    <property type="term" value="C:cell outer membrane"/>
    <property type="evidence" value="ECO:0007669"/>
    <property type="project" value="UniProtKB-SubCell"/>
</dbReference>
<dbReference type="Pfam" id="PF13715">
    <property type="entry name" value="CarbopepD_reg_2"/>
    <property type="match status" value="1"/>
</dbReference>
<dbReference type="InterPro" id="IPR008969">
    <property type="entry name" value="CarboxyPept-like_regulatory"/>
</dbReference>
<keyword evidence="1" id="KW-0998">Cell outer membrane</keyword>
<dbReference type="InterPro" id="IPR023997">
    <property type="entry name" value="TonB-dep_OMP_SusC/RagA_CS"/>
</dbReference>
<evidence type="ECO:0000313" key="6">
    <source>
        <dbReference type="EMBL" id="MBB6498847.1"/>
    </source>
</evidence>
<dbReference type="InterPro" id="IPR037066">
    <property type="entry name" value="Plug_dom_sf"/>
</dbReference>
<dbReference type="EMBL" id="JACHCC010000002">
    <property type="protein sequence ID" value="MBB6498847.1"/>
    <property type="molecule type" value="Genomic_DNA"/>
</dbReference>
<evidence type="ECO:0000259" key="5">
    <source>
        <dbReference type="Pfam" id="PF07715"/>
    </source>
</evidence>
<evidence type="ECO:0000259" key="4">
    <source>
        <dbReference type="Pfam" id="PF00593"/>
    </source>
</evidence>
<evidence type="ECO:0000256" key="3">
    <source>
        <dbReference type="SAM" id="SignalP"/>
    </source>
</evidence>
<dbReference type="SUPFAM" id="SSF49464">
    <property type="entry name" value="Carboxypeptidase regulatory domain-like"/>
    <property type="match status" value="1"/>
</dbReference>
<evidence type="ECO:0000313" key="7">
    <source>
        <dbReference type="Proteomes" id="UP000521017"/>
    </source>
</evidence>